<evidence type="ECO:0000256" key="4">
    <source>
        <dbReference type="SAM" id="Phobius"/>
    </source>
</evidence>
<keyword evidence="4" id="KW-1133">Transmembrane helix</keyword>
<dbReference type="PANTHER" id="PTHR11481">
    <property type="entry name" value="IMMUNOGLOBULIN FC RECEPTOR"/>
    <property type="match status" value="1"/>
</dbReference>
<reference evidence="6" key="1">
    <citation type="submission" date="2023-06" db="EMBL/GenBank/DDBJ databases">
        <title>Genome sequence of Methanosarcinaceae archaeon Ag5.</title>
        <authorList>
            <person name="Protasov E."/>
            <person name="Platt K."/>
            <person name="Poehlein A."/>
            <person name="Daniel R."/>
            <person name="Brune A."/>
        </authorList>
    </citation>
    <scope>NUCLEOTIDE SEQUENCE</scope>
    <source>
        <strain evidence="6">Ag5</strain>
    </source>
</reference>
<dbReference type="PROSITE" id="PS50835">
    <property type="entry name" value="IG_LIKE"/>
    <property type="match status" value="1"/>
</dbReference>
<dbReference type="InterPro" id="IPR036179">
    <property type="entry name" value="Ig-like_dom_sf"/>
</dbReference>
<dbReference type="GO" id="GO:0004888">
    <property type="term" value="F:transmembrane signaling receptor activity"/>
    <property type="evidence" value="ECO:0007669"/>
    <property type="project" value="TreeGrafter"/>
</dbReference>
<feature type="domain" description="Ig-like" evidence="5">
    <location>
        <begin position="511"/>
        <end position="611"/>
    </location>
</feature>
<dbReference type="GO" id="GO:0009897">
    <property type="term" value="C:external side of plasma membrane"/>
    <property type="evidence" value="ECO:0007669"/>
    <property type="project" value="TreeGrafter"/>
</dbReference>
<organism evidence="6 7">
    <name type="scientific">Methanolapillus africanus</name>
    <dbReference type="NCBI Taxonomy" id="3028297"/>
    <lineage>
        <taxon>Archaea</taxon>
        <taxon>Methanobacteriati</taxon>
        <taxon>Methanobacteriota</taxon>
        <taxon>Stenosarchaea group</taxon>
        <taxon>Methanomicrobia</taxon>
        <taxon>Methanosarcinales</taxon>
        <taxon>Methanosarcinaceae</taxon>
        <taxon>Methanolapillus</taxon>
    </lineage>
</organism>
<evidence type="ECO:0000313" key="6">
    <source>
        <dbReference type="EMBL" id="MDV0446703.1"/>
    </source>
</evidence>
<dbReference type="GO" id="GO:0007166">
    <property type="term" value="P:cell surface receptor signaling pathway"/>
    <property type="evidence" value="ECO:0007669"/>
    <property type="project" value="TreeGrafter"/>
</dbReference>
<dbReference type="InterPro" id="IPR013098">
    <property type="entry name" value="Ig_I-set"/>
</dbReference>
<comment type="caution">
    <text evidence="6">The sequence shown here is derived from an EMBL/GenBank/DDBJ whole genome shotgun (WGS) entry which is preliminary data.</text>
</comment>
<feature type="transmembrane region" description="Helical" evidence="4">
    <location>
        <begin position="783"/>
        <end position="803"/>
    </location>
</feature>
<accession>A0AAE4MKA0</accession>
<dbReference type="InterPro" id="IPR007110">
    <property type="entry name" value="Ig-like_dom"/>
</dbReference>
<name>A0AAE4MKA0_9EURY</name>
<dbReference type="Pfam" id="PF07679">
    <property type="entry name" value="I-set"/>
    <property type="match status" value="1"/>
</dbReference>
<keyword evidence="4" id="KW-0472">Membrane</keyword>
<feature type="compositionally biased region" description="Gly residues" evidence="3">
    <location>
        <begin position="704"/>
        <end position="721"/>
    </location>
</feature>
<evidence type="ECO:0000256" key="1">
    <source>
        <dbReference type="ARBA" id="ARBA00022729"/>
    </source>
</evidence>
<evidence type="ECO:0000313" key="7">
    <source>
        <dbReference type="Proteomes" id="UP001271789"/>
    </source>
</evidence>
<dbReference type="InterPro" id="IPR050488">
    <property type="entry name" value="Ig_Fc_receptor"/>
</dbReference>
<keyword evidence="7" id="KW-1185">Reference proteome</keyword>
<dbReference type="InterPro" id="IPR003599">
    <property type="entry name" value="Ig_sub"/>
</dbReference>
<dbReference type="SMART" id="SM00409">
    <property type="entry name" value="IG"/>
    <property type="match status" value="7"/>
</dbReference>
<keyword evidence="1" id="KW-0732">Signal</keyword>
<evidence type="ECO:0000259" key="5">
    <source>
        <dbReference type="PROSITE" id="PS50835"/>
    </source>
</evidence>
<sequence>MSKQKLKYAFLLLIALLAIAMVPNTAMAAHIYTDLYADYHVVEGESVSMVFEGGPDTYISIWNDYWVAGSGFEWKYKNDTADSRSYTLYPNDKYEWKTIGANITVSDTRYRYLLPWATTTLTIDEADSKLDGMKFNVSVGKEWKYTSQIATLHVYKKAEIETQPEDAVAFANTSASFTVAAKNEGATYQWYKSTGTSPSGDYQPISGATGSTYTLDKAAADGHYYKVKVTGKGPSSLNNYVESTPAKLTVLPTPTVTPNSLGENSENVVFDTEVTAENYVWKKVGVSDALSNGPKSYTIVSGELTVDDTGYYTLTITTTDGKKLTSEPIFLNVFSKELIDKDATIDQYVAFAGKGATLTVELDLPVEITSHNIEWTFKGQKSIPGDSFVLTSLDKAKSGNYEVKVTGYDNEFNEYTDTMSISLTVLAQPVVMPAATFAGNSVNFYVEEMDGLTYEWMKNESESQCNTVQYEIEQVGTSQAGEYHVNVTVGTGPKTVTARSNDLWLTVYAKPGVSLELDNETVFAGKGAVFTATVSGSELPGDAATTVRWYGPDGKEMTNGGQYAIATTSTGSTLTLSKIGTSNGGNYYAVAETTLITGDSCTVKSNEMGLTVFELIMSSPTVKVGESVTFSIENLPGDLAGWEFDWYKNGVEIEENRDQSTLIVSDVKKDQDGDEYYVKVTVGGKTLESNTVVLDVTEKSSGGSSSGSGGSSSGSGGGGTGQAKIIDNTSPARTPATVSPVEQNVTTPTEQSGAGFENGSANTSNTSNAGNTTGSSDKKSVPWVWIAVPLLLIAVVAIGYFFLKKK</sequence>
<evidence type="ECO:0000256" key="3">
    <source>
        <dbReference type="SAM" id="MobiDB-lite"/>
    </source>
</evidence>
<dbReference type="GO" id="GO:0006955">
    <property type="term" value="P:immune response"/>
    <property type="evidence" value="ECO:0007669"/>
    <property type="project" value="TreeGrafter"/>
</dbReference>
<keyword evidence="2" id="KW-1015">Disulfide bond</keyword>
<dbReference type="Gene3D" id="2.60.40.10">
    <property type="entry name" value="Immunoglobulins"/>
    <property type="match status" value="4"/>
</dbReference>
<gene>
    <name evidence="6" type="ORF">MsAg5_05550</name>
</gene>
<keyword evidence="4" id="KW-0812">Transmembrane</keyword>
<dbReference type="EMBL" id="JAWDKD010000011">
    <property type="protein sequence ID" value="MDV0446703.1"/>
    <property type="molecule type" value="Genomic_DNA"/>
</dbReference>
<feature type="compositionally biased region" description="Polar residues" evidence="3">
    <location>
        <begin position="727"/>
        <end position="752"/>
    </location>
</feature>
<feature type="compositionally biased region" description="Low complexity" evidence="3">
    <location>
        <begin position="758"/>
        <end position="775"/>
    </location>
</feature>
<proteinExistence type="predicted"/>
<dbReference type="RefSeq" id="WP_338099110.1">
    <property type="nucleotide sequence ID" value="NZ_JAWDKD010000011.1"/>
</dbReference>
<evidence type="ECO:0000256" key="2">
    <source>
        <dbReference type="ARBA" id="ARBA00023157"/>
    </source>
</evidence>
<dbReference type="SUPFAM" id="SSF48726">
    <property type="entry name" value="Immunoglobulin"/>
    <property type="match status" value="3"/>
</dbReference>
<dbReference type="Proteomes" id="UP001271789">
    <property type="component" value="Unassembled WGS sequence"/>
</dbReference>
<dbReference type="AlphaFoldDB" id="A0AAE4MKA0"/>
<protein>
    <recommendedName>
        <fullName evidence="5">Ig-like domain-containing protein</fullName>
    </recommendedName>
</protein>
<feature type="region of interest" description="Disordered" evidence="3">
    <location>
        <begin position="697"/>
        <end position="778"/>
    </location>
</feature>
<dbReference type="InterPro" id="IPR013783">
    <property type="entry name" value="Ig-like_fold"/>
</dbReference>
<dbReference type="PANTHER" id="PTHR11481:SF60">
    <property type="entry name" value="IG-LIKE DOMAIN-CONTAINING PROTEIN"/>
    <property type="match status" value="1"/>
</dbReference>